<evidence type="ECO:0000256" key="3">
    <source>
        <dbReference type="PIRNR" id="PIRNR002674"/>
    </source>
</evidence>
<accession>A0AAV6K4H6</accession>
<dbReference type="CDD" id="cd07535">
    <property type="entry name" value="HAD_VSP"/>
    <property type="match status" value="1"/>
</dbReference>
<evidence type="ECO:0000313" key="4">
    <source>
        <dbReference type="EMBL" id="KAG5547351.1"/>
    </source>
</evidence>
<protein>
    <recommendedName>
        <fullName evidence="6">Acid phosphatase 1-like</fullName>
    </recommendedName>
</protein>
<dbReference type="InterPro" id="IPR014403">
    <property type="entry name" value="APS1/VSP"/>
</dbReference>
<dbReference type="InterPro" id="IPR023214">
    <property type="entry name" value="HAD_sf"/>
</dbReference>
<dbReference type="GO" id="GO:0003993">
    <property type="term" value="F:acid phosphatase activity"/>
    <property type="evidence" value="ECO:0007669"/>
    <property type="project" value="InterPro"/>
</dbReference>
<dbReference type="InterPro" id="IPR005519">
    <property type="entry name" value="Acid_phosphat_B-like"/>
</dbReference>
<dbReference type="InterPro" id="IPR010028">
    <property type="entry name" value="Acid_phosphatase_pln"/>
</dbReference>
<gene>
    <name evidence="4" type="ORF">RHGRI_013136</name>
</gene>
<evidence type="ECO:0008006" key="6">
    <source>
        <dbReference type="Google" id="ProtNLM"/>
    </source>
</evidence>
<dbReference type="AlphaFoldDB" id="A0AAV6K4H6"/>
<keyword evidence="5" id="KW-1185">Reference proteome</keyword>
<organism evidence="4 5">
    <name type="scientific">Rhododendron griersonianum</name>
    <dbReference type="NCBI Taxonomy" id="479676"/>
    <lineage>
        <taxon>Eukaryota</taxon>
        <taxon>Viridiplantae</taxon>
        <taxon>Streptophyta</taxon>
        <taxon>Embryophyta</taxon>
        <taxon>Tracheophyta</taxon>
        <taxon>Spermatophyta</taxon>
        <taxon>Magnoliopsida</taxon>
        <taxon>eudicotyledons</taxon>
        <taxon>Gunneridae</taxon>
        <taxon>Pentapetalae</taxon>
        <taxon>asterids</taxon>
        <taxon>Ericales</taxon>
        <taxon>Ericaceae</taxon>
        <taxon>Ericoideae</taxon>
        <taxon>Rhodoreae</taxon>
        <taxon>Rhododendron</taxon>
    </lineage>
</organism>
<dbReference type="PIRSF" id="PIRSF002674">
    <property type="entry name" value="VSP"/>
    <property type="match status" value="1"/>
</dbReference>
<dbReference type="PANTHER" id="PTHR31284">
    <property type="entry name" value="ACID PHOSPHATASE-LIKE PROTEIN"/>
    <property type="match status" value="1"/>
</dbReference>
<keyword evidence="2" id="KW-0325">Glycoprotein</keyword>
<evidence type="ECO:0000313" key="5">
    <source>
        <dbReference type="Proteomes" id="UP000823749"/>
    </source>
</evidence>
<dbReference type="Pfam" id="PF03767">
    <property type="entry name" value="Acid_phosphat_B"/>
    <property type="match status" value="1"/>
</dbReference>
<evidence type="ECO:0000256" key="2">
    <source>
        <dbReference type="ARBA" id="ARBA00023180"/>
    </source>
</evidence>
<sequence length="289" mass="32484">MLASKFHLHNTVFATLYFPPMATGRYAVALLILTLVSKSISRPIIQTTPEKLLKSTQPDPISDGSRVRSVTGDDSYCDSWRYSVETNDAGEWSVVPARCEEYVEEYITGGRYRFDSEMVAVDASAFAETVNVSADGMDAWVFDIDETLLCNVPYYAARGFGTEKYNETSWDEWVDLAEAPALPASLKLYKEVQQLGFTIFLLTGRDESQRNITVKNLQYAGYSNWKKLILRQESDLGKLAIVYKSERRKALEDEGYTIHGSSGDQWSDLSGFAIAALSFKLPNPMYYIA</sequence>
<comment type="similarity">
    <text evidence="3">Belongs to the APS1/VSP family.</text>
</comment>
<evidence type="ECO:0000256" key="1">
    <source>
        <dbReference type="ARBA" id="ARBA00022729"/>
    </source>
</evidence>
<proteinExistence type="inferred from homology"/>
<dbReference type="NCBIfam" id="TIGR01675">
    <property type="entry name" value="plant-AP"/>
    <property type="match status" value="1"/>
</dbReference>
<keyword evidence="1" id="KW-0732">Signal</keyword>
<dbReference type="InterPro" id="IPR036412">
    <property type="entry name" value="HAD-like_sf"/>
</dbReference>
<dbReference type="Gene3D" id="3.40.50.1000">
    <property type="entry name" value="HAD superfamily/HAD-like"/>
    <property type="match status" value="1"/>
</dbReference>
<dbReference type="Proteomes" id="UP000823749">
    <property type="component" value="Chromosome 5"/>
</dbReference>
<reference evidence="4" key="1">
    <citation type="submission" date="2020-08" db="EMBL/GenBank/DDBJ databases">
        <title>Plant Genome Project.</title>
        <authorList>
            <person name="Zhang R.-G."/>
        </authorList>
    </citation>
    <scope>NUCLEOTIDE SEQUENCE</scope>
    <source>
        <strain evidence="4">WSP0</strain>
        <tissue evidence="4">Leaf</tissue>
    </source>
</reference>
<dbReference type="SUPFAM" id="SSF56784">
    <property type="entry name" value="HAD-like"/>
    <property type="match status" value="1"/>
</dbReference>
<name>A0AAV6K4H6_9ERIC</name>
<comment type="caution">
    <text evidence="4">The sequence shown here is derived from an EMBL/GenBank/DDBJ whole genome shotgun (WGS) entry which is preliminary data.</text>
</comment>
<dbReference type="EMBL" id="JACTNZ010000005">
    <property type="protein sequence ID" value="KAG5547351.1"/>
    <property type="molecule type" value="Genomic_DNA"/>
</dbReference>
<dbReference type="PANTHER" id="PTHR31284:SF10">
    <property type="entry name" value="ACID PHOSPHATASE-LIKE PROTEIN"/>
    <property type="match status" value="1"/>
</dbReference>